<feature type="compositionally biased region" description="Polar residues" evidence="2">
    <location>
        <begin position="1"/>
        <end position="12"/>
    </location>
</feature>
<feature type="region of interest" description="Disordered" evidence="2">
    <location>
        <begin position="110"/>
        <end position="199"/>
    </location>
</feature>
<feature type="coiled-coil region" evidence="1">
    <location>
        <begin position="374"/>
        <end position="401"/>
    </location>
</feature>
<dbReference type="Gramene" id="mRNA:HanXRQr2_Chr02g0055421">
    <property type="protein sequence ID" value="mRNA:HanXRQr2_Chr02g0055421"/>
    <property type="gene ID" value="HanXRQr2_Chr02g0055421"/>
</dbReference>
<dbReference type="AlphaFoldDB" id="A0A9K3JMH4"/>
<reference evidence="3" key="2">
    <citation type="submission" date="2020-06" db="EMBL/GenBank/DDBJ databases">
        <title>Helianthus annuus Genome sequencing and assembly Release 2.</title>
        <authorList>
            <person name="Gouzy J."/>
            <person name="Langlade N."/>
            <person name="Munos S."/>
        </authorList>
    </citation>
    <scope>NUCLEOTIDE SEQUENCE</scope>
    <source>
        <tissue evidence="3">Leaves</tissue>
    </source>
</reference>
<evidence type="ECO:0000256" key="1">
    <source>
        <dbReference type="SAM" id="Coils"/>
    </source>
</evidence>
<dbReference type="PANTHER" id="PTHR43941:SF4">
    <property type="entry name" value="AH_BAR DOMAIN SUPERFAMILY PROTEIN"/>
    <property type="match status" value="1"/>
</dbReference>
<feature type="coiled-coil region" evidence="1">
    <location>
        <begin position="435"/>
        <end position="469"/>
    </location>
</feature>
<protein>
    <submittedName>
        <fullName evidence="3">Uncharacterized protein</fullName>
    </submittedName>
</protein>
<organism evidence="3 4">
    <name type="scientific">Helianthus annuus</name>
    <name type="common">Common sunflower</name>
    <dbReference type="NCBI Taxonomy" id="4232"/>
    <lineage>
        <taxon>Eukaryota</taxon>
        <taxon>Viridiplantae</taxon>
        <taxon>Streptophyta</taxon>
        <taxon>Embryophyta</taxon>
        <taxon>Tracheophyta</taxon>
        <taxon>Spermatophyta</taxon>
        <taxon>Magnoliopsida</taxon>
        <taxon>eudicotyledons</taxon>
        <taxon>Gunneridae</taxon>
        <taxon>Pentapetalae</taxon>
        <taxon>asterids</taxon>
        <taxon>campanulids</taxon>
        <taxon>Asterales</taxon>
        <taxon>Asteraceae</taxon>
        <taxon>Asteroideae</taxon>
        <taxon>Heliantheae alliance</taxon>
        <taxon>Heliantheae</taxon>
        <taxon>Helianthus</taxon>
    </lineage>
</organism>
<dbReference type="PANTHER" id="PTHR43941">
    <property type="entry name" value="STRUCTURAL MAINTENANCE OF CHROMOSOMES PROTEIN 2"/>
    <property type="match status" value="1"/>
</dbReference>
<feature type="compositionally biased region" description="Basic and acidic residues" evidence="2">
    <location>
        <begin position="180"/>
        <end position="192"/>
    </location>
</feature>
<reference evidence="3" key="1">
    <citation type="journal article" date="2017" name="Nature">
        <title>The sunflower genome provides insights into oil metabolism, flowering and Asterid evolution.</title>
        <authorList>
            <person name="Badouin H."/>
            <person name="Gouzy J."/>
            <person name="Grassa C.J."/>
            <person name="Murat F."/>
            <person name="Staton S.E."/>
            <person name="Cottret L."/>
            <person name="Lelandais-Briere C."/>
            <person name="Owens G.L."/>
            <person name="Carrere S."/>
            <person name="Mayjonade B."/>
            <person name="Legrand L."/>
            <person name="Gill N."/>
            <person name="Kane N.C."/>
            <person name="Bowers J.E."/>
            <person name="Hubner S."/>
            <person name="Bellec A."/>
            <person name="Berard A."/>
            <person name="Berges H."/>
            <person name="Blanchet N."/>
            <person name="Boniface M.C."/>
            <person name="Brunel D."/>
            <person name="Catrice O."/>
            <person name="Chaidir N."/>
            <person name="Claudel C."/>
            <person name="Donnadieu C."/>
            <person name="Faraut T."/>
            <person name="Fievet G."/>
            <person name="Helmstetter N."/>
            <person name="King M."/>
            <person name="Knapp S.J."/>
            <person name="Lai Z."/>
            <person name="Le Paslier M.C."/>
            <person name="Lippi Y."/>
            <person name="Lorenzon L."/>
            <person name="Mandel J.R."/>
            <person name="Marage G."/>
            <person name="Marchand G."/>
            <person name="Marquand E."/>
            <person name="Bret-Mestries E."/>
            <person name="Morien E."/>
            <person name="Nambeesan S."/>
            <person name="Nguyen T."/>
            <person name="Pegot-Espagnet P."/>
            <person name="Pouilly N."/>
            <person name="Raftis F."/>
            <person name="Sallet E."/>
            <person name="Schiex T."/>
            <person name="Thomas J."/>
            <person name="Vandecasteele C."/>
            <person name="Vares D."/>
            <person name="Vear F."/>
            <person name="Vautrin S."/>
            <person name="Crespi M."/>
            <person name="Mangin B."/>
            <person name="Burke J.M."/>
            <person name="Salse J."/>
            <person name="Munos S."/>
            <person name="Vincourt P."/>
            <person name="Rieseberg L.H."/>
            <person name="Langlade N.B."/>
        </authorList>
    </citation>
    <scope>NUCLEOTIDE SEQUENCE</scope>
    <source>
        <tissue evidence="3">Leaves</tissue>
    </source>
</reference>
<feature type="region of interest" description="Disordered" evidence="2">
    <location>
        <begin position="1"/>
        <end position="38"/>
    </location>
</feature>
<dbReference type="Proteomes" id="UP000215914">
    <property type="component" value="Unassembled WGS sequence"/>
</dbReference>
<feature type="compositionally biased region" description="Low complexity" evidence="2">
    <location>
        <begin position="13"/>
        <end position="22"/>
    </location>
</feature>
<gene>
    <name evidence="3" type="ORF">HanXRQr2_Chr02g0055421</name>
</gene>
<proteinExistence type="predicted"/>
<dbReference type="EMBL" id="MNCJ02000317">
    <property type="protein sequence ID" value="KAF5817638.1"/>
    <property type="molecule type" value="Genomic_DNA"/>
</dbReference>
<evidence type="ECO:0000313" key="3">
    <source>
        <dbReference type="EMBL" id="KAF5817638.1"/>
    </source>
</evidence>
<keyword evidence="4" id="KW-1185">Reference proteome</keyword>
<feature type="compositionally biased region" description="Basic and acidic residues" evidence="2">
    <location>
        <begin position="122"/>
        <end position="131"/>
    </location>
</feature>
<comment type="caution">
    <text evidence="3">The sequence shown here is derived from an EMBL/GenBank/DDBJ whole genome shotgun (WGS) entry which is preliminary data.</text>
</comment>
<feature type="compositionally biased region" description="Low complexity" evidence="2">
    <location>
        <begin position="110"/>
        <end position="120"/>
    </location>
</feature>
<evidence type="ECO:0000256" key="2">
    <source>
        <dbReference type="SAM" id="MobiDB-lite"/>
    </source>
</evidence>
<evidence type="ECO:0000313" key="4">
    <source>
        <dbReference type="Proteomes" id="UP000215914"/>
    </source>
</evidence>
<name>A0A9K3JMH4_HELAN</name>
<accession>A0A9K3JMH4</accession>
<sequence length="539" mass="59134">MAEPSNPHSTSGENPEPSSPVAAEEEAEGHAPGENLPVLKWSRSSFEVLMRDIQMPQEYGAIYPQEDDTAGDAPTGLGVVAGVSRTRLRKYDDYVVVSDTLEGLGVLGGAAAADGSSVGAKPVDDKKRKGDTPLAGDQKAPKLRRTRGTAIPKATPAVTTETREEPVHLFATPPSSPKAADVEVQKEDRRSPSIEMVTPPPVRVEDTAKKPVVEIITDTLDSSNNLIDLHDAEGQWDEKSKSPVAEKLKSPVVEQPYGSTAVGTGVEDQPYIQPSETELEFYYRSYAVDRGLDYHHPPWTVMQGDDVSNDPLACRDILRGLGTPFEVLRARSLPRENRVNQLSSMLVGSSIIANAIMEYYNALGRREEETTGLRAEAEAMMKAAREGVERLKKDRAAFEKLKQTVGLKQVPDECKGWREACARENEKLFCVRQELTNLKAANAVLMKEKDAAEAAAKEAETRASKVLEEADADRTKLNKVEVQNRVTILEEVTACASEPEARVREAAEVKDGLITSLNRLKADRDWMRDHGIGHITTRY</sequence>
<keyword evidence="1" id="KW-0175">Coiled coil</keyword>